<feature type="compositionally biased region" description="Basic and acidic residues" evidence="1">
    <location>
        <begin position="190"/>
        <end position="212"/>
    </location>
</feature>
<keyword evidence="3" id="KW-0808">Transferase</keyword>
<feature type="transmembrane region" description="Helical" evidence="2">
    <location>
        <begin position="47"/>
        <end position="64"/>
    </location>
</feature>
<proteinExistence type="predicted"/>
<organism evidence="3 4">
    <name type="scientific">Dietzia timorensis</name>
    <dbReference type="NCBI Taxonomy" id="499555"/>
    <lineage>
        <taxon>Bacteria</taxon>
        <taxon>Bacillati</taxon>
        <taxon>Actinomycetota</taxon>
        <taxon>Actinomycetes</taxon>
        <taxon>Mycobacteriales</taxon>
        <taxon>Dietziaceae</taxon>
        <taxon>Dietzia</taxon>
    </lineage>
</organism>
<sequence>MTARALSYEDNRKDPIQQVRTTLEEAKLESRETDAFWAGRVEVGRPFLVALVLIVLLAGVQLLPHSEGVSGLDVLFWTQAAQDQEMSLPSRVFVTLFSVGVIIFGAVTIFTQRWWAAGIAWCTSCVSAVYGVLAIWLRQDGRGPNPDFQNYGGPGIGLYLSEVLVICLAVTFSILLWSKSEKQIEAEELVREESRKLKEATERQRESHRTDGEGDNSGL</sequence>
<accession>A0A173LLX2</accession>
<gene>
    <name evidence="3" type="ORF">BJL86_1797</name>
</gene>
<evidence type="ECO:0000313" key="4">
    <source>
        <dbReference type="Proteomes" id="UP000186104"/>
    </source>
</evidence>
<evidence type="ECO:0000313" key="3">
    <source>
        <dbReference type="EMBL" id="ANI92568.1"/>
    </source>
</evidence>
<name>A0A173LLX2_9ACTN</name>
<dbReference type="EMBL" id="CP015961">
    <property type="protein sequence ID" value="ANI92568.1"/>
    <property type="molecule type" value="Genomic_DNA"/>
</dbReference>
<dbReference type="AlphaFoldDB" id="A0A173LLX2"/>
<feature type="transmembrane region" description="Helical" evidence="2">
    <location>
        <begin position="118"/>
        <end position="136"/>
    </location>
</feature>
<feature type="region of interest" description="Disordered" evidence="1">
    <location>
        <begin position="190"/>
        <end position="219"/>
    </location>
</feature>
<keyword evidence="2" id="KW-0812">Transmembrane</keyword>
<evidence type="ECO:0000256" key="2">
    <source>
        <dbReference type="SAM" id="Phobius"/>
    </source>
</evidence>
<dbReference type="GO" id="GO:0016740">
    <property type="term" value="F:transferase activity"/>
    <property type="evidence" value="ECO:0007669"/>
    <property type="project" value="UniProtKB-KW"/>
</dbReference>
<dbReference type="KEGG" id="dtm:BJL86_1797"/>
<keyword evidence="4" id="KW-1185">Reference proteome</keyword>
<protein>
    <submittedName>
        <fullName evidence="3">(Dimethylallyl)adenosine tRNA methylthiotransferase MiaB</fullName>
    </submittedName>
</protein>
<reference evidence="3 4" key="1">
    <citation type="submission" date="2016-06" db="EMBL/GenBank/DDBJ databases">
        <title>Complete genome sequence of a saline-alkali tolerant type strain Dietzia timorensis ID05-A0528T.</title>
        <authorList>
            <person name="Wu X."/>
        </authorList>
    </citation>
    <scope>NUCLEOTIDE SEQUENCE [LARGE SCALE GENOMIC DNA]</scope>
    <source>
        <strain evidence="3 4">ID05-A0528</strain>
    </source>
</reference>
<keyword evidence="2" id="KW-1133">Transmembrane helix</keyword>
<keyword evidence="2" id="KW-0472">Membrane</keyword>
<evidence type="ECO:0000256" key="1">
    <source>
        <dbReference type="SAM" id="MobiDB-lite"/>
    </source>
</evidence>
<feature type="transmembrane region" description="Helical" evidence="2">
    <location>
        <begin position="92"/>
        <end position="111"/>
    </location>
</feature>
<dbReference type="STRING" id="499555.BJL86_1797"/>
<feature type="transmembrane region" description="Helical" evidence="2">
    <location>
        <begin position="156"/>
        <end position="177"/>
    </location>
</feature>
<dbReference type="Proteomes" id="UP000186104">
    <property type="component" value="Chromosome"/>
</dbReference>